<dbReference type="PANTHER" id="PTHR23150:SF35">
    <property type="entry name" value="BLL6746 PROTEIN"/>
    <property type="match status" value="1"/>
</dbReference>
<dbReference type="InterPro" id="IPR051043">
    <property type="entry name" value="Sulfatase_Mod_Factor_Kinase"/>
</dbReference>
<keyword evidence="3" id="KW-1185">Reference proteome</keyword>
<dbReference type="RefSeq" id="WP_190447054.1">
    <property type="nucleotide sequence ID" value="NZ_JAMPLM010000014.1"/>
</dbReference>
<evidence type="ECO:0000259" key="1">
    <source>
        <dbReference type="Pfam" id="PF03781"/>
    </source>
</evidence>
<feature type="domain" description="Sulfatase-modifying factor enzyme-like" evidence="1">
    <location>
        <begin position="42"/>
        <end position="306"/>
    </location>
</feature>
<organism evidence="2 3">
    <name type="scientific">Stenomitos frigidus AS-A4</name>
    <dbReference type="NCBI Taxonomy" id="2933935"/>
    <lineage>
        <taxon>Bacteria</taxon>
        <taxon>Bacillati</taxon>
        <taxon>Cyanobacteriota</taxon>
        <taxon>Cyanophyceae</taxon>
        <taxon>Leptolyngbyales</taxon>
        <taxon>Leptolyngbyaceae</taxon>
        <taxon>Stenomitos</taxon>
    </lineage>
</organism>
<dbReference type="PANTHER" id="PTHR23150">
    <property type="entry name" value="SULFATASE MODIFYING FACTOR 1, 2"/>
    <property type="match status" value="1"/>
</dbReference>
<dbReference type="InterPro" id="IPR005532">
    <property type="entry name" value="SUMF_dom"/>
</dbReference>
<reference evidence="2 3" key="1">
    <citation type="submission" date="2022-04" db="EMBL/GenBank/DDBJ databases">
        <title>Positive selection, recombination, and allopatry shape intraspecific diversity of widespread and dominant cyanobacteria.</title>
        <authorList>
            <person name="Wei J."/>
            <person name="Shu W."/>
            <person name="Hu C."/>
        </authorList>
    </citation>
    <scope>NUCLEOTIDE SEQUENCE [LARGE SCALE GENOMIC DNA]</scope>
    <source>
        <strain evidence="2 3">AS-A4</strain>
    </source>
</reference>
<dbReference type="InterPro" id="IPR016187">
    <property type="entry name" value="CTDL_fold"/>
</dbReference>
<dbReference type="InterPro" id="IPR042095">
    <property type="entry name" value="SUMF_sf"/>
</dbReference>
<gene>
    <name evidence="2" type="ORF">NDI38_16620</name>
</gene>
<comment type="caution">
    <text evidence="2">The sequence shown here is derived from an EMBL/GenBank/DDBJ whole genome shotgun (WGS) entry which is preliminary data.</text>
</comment>
<sequence>MTAASVFEFDTLTVDVYGQTQEQRRLSAPHRIDDLGQGIMLELVAVPGGSFRMGAPNTEEGWHPSQTPQHTVTIAPFWMGKYPVTQAQWSVVAALPKVNHPLPPKPSCFTGATRPVEQVSWQDAIEFCDRVSAQTGRRYRLPTEAEWEYACRASPMPTGDIPVSEDVRSTTSTTPFWFGETITTELANYSGIDWEYEGKVCSKGSYGKGTTGSDRRETTAVGSFAIANAFGLYDMHGLVREWCVDCWHDSYNGAPGDGTAWIKNSTTDQRVLRGGSWNSGPKACRSAFRSKLNPDTHLYDVGFRVVAEG</sequence>
<dbReference type="SUPFAM" id="SSF56436">
    <property type="entry name" value="C-type lectin-like"/>
    <property type="match status" value="1"/>
</dbReference>
<proteinExistence type="predicted"/>
<dbReference type="Proteomes" id="UP001476950">
    <property type="component" value="Unassembled WGS sequence"/>
</dbReference>
<name>A0ABV0KLR4_9CYAN</name>
<dbReference type="Pfam" id="PF03781">
    <property type="entry name" value="FGE-sulfatase"/>
    <property type="match status" value="1"/>
</dbReference>
<protein>
    <submittedName>
        <fullName evidence="2">Formylglycine-generating enzyme family protein</fullName>
    </submittedName>
</protein>
<accession>A0ABV0KLR4</accession>
<dbReference type="Gene3D" id="3.90.1580.10">
    <property type="entry name" value="paralog of FGE (formylglycine-generating enzyme)"/>
    <property type="match status" value="1"/>
</dbReference>
<evidence type="ECO:0000313" key="2">
    <source>
        <dbReference type="EMBL" id="MEP1060062.1"/>
    </source>
</evidence>
<evidence type="ECO:0000313" key="3">
    <source>
        <dbReference type="Proteomes" id="UP001476950"/>
    </source>
</evidence>
<dbReference type="EMBL" id="JAMPLM010000014">
    <property type="protein sequence ID" value="MEP1060062.1"/>
    <property type="molecule type" value="Genomic_DNA"/>
</dbReference>